<evidence type="ECO:0000256" key="4">
    <source>
        <dbReference type="ARBA" id="ARBA00023040"/>
    </source>
</evidence>
<keyword evidence="7" id="KW-0807">Transducer</keyword>
<feature type="transmembrane region" description="Helical" evidence="8">
    <location>
        <begin position="68"/>
        <end position="89"/>
    </location>
</feature>
<feature type="transmembrane region" description="Helical" evidence="8">
    <location>
        <begin position="27"/>
        <end position="56"/>
    </location>
</feature>
<dbReference type="STRING" id="6526.A0A2C9LE37"/>
<comment type="subcellular location">
    <subcellularLocation>
        <location evidence="1">Membrane</location>
        <topology evidence="1">Multi-pass membrane protein</topology>
    </subcellularLocation>
</comment>
<keyword evidence="5 8" id="KW-0472">Membrane</keyword>
<dbReference type="Gene3D" id="1.20.1070.10">
    <property type="entry name" value="Rhodopsin 7-helix transmembrane proteins"/>
    <property type="match status" value="1"/>
</dbReference>
<keyword evidence="6" id="KW-0675">Receptor</keyword>
<dbReference type="VEuPathDB" id="VectorBase:BGLAX_037803"/>
<feature type="transmembrane region" description="Helical" evidence="8">
    <location>
        <begin position="300"/>
        <end position="324"/>
    </location>
</feature>
<dbReference type="PANTHER" id="PTHR24243:SF208">
    <property type="entry name" value="PYROKININ-1 RECEPTOR"/>
    <property type="match status" value="1"/>
</dbReference>
<organism evidence="10 11">
    <name type="scientific">Biomphalaria glabrata</name>
    <name type="common">Bloodfluke planorb</name>
    <name type="synonym">Freshwater snail</name>
    <dbReference type="NCBI Taxonomy" id="6526"/>
    <lineage>
        <taxon>Eukaryota</taxon>
        <taxon>Metazoa</taxon>
        <taxon>Spiralia</taxon>
        <taxon>Lophotrochozoa</taxon>
        <taxon>Mollusca</taxon>
        <taxon>Gastropoda</taxon>
        <taxon>Heterobranchia</taxon>
        <taxon>Euthyneura</taxon>
        <taxon>Panpulmonata</taxon>
        <taxon>Hygrophila</taxon>
        <taxon>Lymnaeoidea</taxon>
        <taxon>Planorbidae</taxon>
        <taxon>Biomphalaria</taxon>
    </lineage>
</organism>
<evidence type="ECO:0000256" key="1">
    <source>
        <dbReference type="ARBA" id="ARBA00004141"/>
    </source>
</evidence>
<sequence length="351" mass="40065">MTHLNTNSSTVNVNYSLRTIPGEVSDIFTILCLNTVGEIIGLFGIVANIINIRIFLKQGFRESINITFMALAVTDLGALLTLQMTNILVNPWSLTASLDYSPLEVVALLSFYPHNYFLRVSGLITAFAAFERCLGVVFPLKVKYIVNRKRILMGIFCICIIASPNVFIPFYCSYLDWKVVPMFNISYFGIVYREDVRRDFDFSFAYFYTDFFLPNLTLFLLITNNLIMAVQLTAHASWRREVAGKRESLSNQISRKEKKIVQMLTKLSLIFIVCLIPQSAILTAATFVKGFGLGGPYFDVAWLCYCVSFLLESVHSSVNIFVFYRMSSRYRNIFQMLFSSHSSIYIKRVTV</sequence>
<dbReference type="AlphaFoldDB" id="A0A2C9LE37"/>
<dbReference type="SUPFAM" id="SSF81321">
    <property type="entry name" value="Family A G protein-coupled receptor-like"/>
    <property type="match status" value="1"/>
</dbReference>
<keyword evidence="2 8" id="KW-0812">Transmembrane</keyword>
<feature type="domain" description="G-protein coupled receptors family 1 profile" evidence="9">
    <location>
        <begin position="47"/>
        <end position="323"/>
    </location>
</feature>
<name>A0A2C9LE37_BIOGL</name>
<dbReference type="GO" id="GO:0016020">
    <property type="term" value="C:membrane"/>
    <property type="evidence" value="ECO:0007669"/>
    <property type="project" value="UniProtKB-SubCell"/>
</dbReference>
<reference evidence="10" key="1">
    <citation type="submission" date="2020-05" db="UniProtKB">
        <authorList>
            <consortium name="EnsemblMetazoa"/>
        </authorList>
    </citation>
    <scope>IDENTIFICATION</scope>
    <source>
        <strain evidence="10">BB02</strain>
    </source>
</reference>
<evidence type="ECO:0000256" key="6">
    <source>
        <dbReference type="ARBA" id="ARBA00023170"/>
    </source>
</evidence>
<evidence type="ECO:0000256" key="2">
    <source>
        <dbReference type="ARBA" id="ARBA00022692"/>
    </source>
</evidence>
<dbReference type="Proteomes" id="UP000076420">
    <property type="component" value="Unassembled WGS sequence"/>
</dbReference>
<dbReference type="OrthoDB" id="6141973at2759"/>
<dbReference type="InterPro" id="IPR017452">
    <property type="entry name" value="GPCR_Rhodpsn_7TM"/>
</dbReference>
<accession>A0A2C9LE37</accession>
<protein>
    <recommendedName>
        <fullName evidence="9">G-protein coupled receptors family 1 profile domain-containing protein</fullName>
    </recommendedName>
</protein>
<dbReference type="PANTHER" id="PTHR24243">
    <property type="entry name" value="G-PROTEIN COUPLED RECEPTOR"/>
    <property type="match status" value="1"/>
</dbReference>
<dbReference type="PROSITE" id="PS50262">
    <property type="entry name" value="G_PROTEIN_RECEP_F1_2"/>
    <property type="match status" value="1"/>
</dbReference>
<keyword evidence="3 8" id="KW-1133">Transmembrane helix</keyword>
<gene>
    <name evidence="10" type="primary">106071003</name>
</gene>
<evidence type="ECO:0000259" key="9">
    <source>
        <dbReference type="PROSITE" id="PS50262"/>
    </source>
</evidence>
<feature type="transmembrane region" description="Helical" evidence="8">
    <location>
        <begin position="116"/>
        <end position="139"/>
    </location>
</feature>
<dbReference type="PRINTS" id="PR00237">
    <property type="entry name" value="GPCRRHODOPSN"/>
</dbReference>
<evidence type="ECO:0000256" key="5">
    <source>
        <dbReference type="ARBA" id="ARBA00023136"/>
    </source>
</evidence>
<dbReference type="VEuPathDB" id="VectorBase:BGLB030072"/>
<evidence type="ECO:0000313" key="11">
    <source>
        <dbReference type="Proteomes" id="UP000076420"/>
    </source>
</evidence>
<keyword evidence="4" id="KW-0297">G-protein coupled receptor</keyword>
<evidence type="ECO:0000256" key="8">
    <source>
        <dbReference type="SAM" id="Phobius"/>
    </source>
</evidence>
<dbReference type="KEGG" id="bgt:106071003"/>
<feature type="transmembrane region" description="Helical" evidence="8">
    <location>
        <begin position="264"/>
        <end position="288"/>
    </location>
</feature>
<proteinExistence type="predicted"/>
<feature type="transmembrane region" description="Helical" evidence="8">
    <location>
        <begin position="151"/>
        <end position="171"/>
    </location>
</feature>
<evidence type="ECO:0000256" key="7">
    <source>
        <dbReference type="ARBA" id="ARBA00023224"/>
    </source>
</evidence>
<feature type="transmembrane region" description="Helical" evidence="8">
    <location>
        <begin position="211"/>
        <end position="230"/>
    </location>
</feature>
<dbReference type="RefSeq" id="XP_013086483.2">
    <property type="nucleotide sequence ID" value="XM_013231029.2"/>
</dbReference>
<evidence type="ECO:0000256" key="3">
    <source>
        <dbReference type="ARBA" id="ARBA00022989"/>
    </source>
</evidence>
<dbReference type="GO" id="GO:0004930">
    <property type="term" value="F:G protein-coupled receptor activity"/>
    <property type="evidence" value="ECO:0007669"/>
    <property type="project" value="UniProtKB-KW"/>
</dbReference>
<dbReference type="InterPro" id="IPR000276">
    <property type="entry name" value="GPCR_Rhodpsn"/>
</dbReference>
<dbReference type="EnsemblMetazoa" id="BGLB030072-RA">
    <property type="protein sequence ID" value="BGLB030072-PA"/>
    <property type="gene ID" value="BGLB030072"/>
</dbReference>
<evidence type="ECO:0000313" key="10">
    <source>
        <dbReference type="EnsemblMetazoa" id="BGLB030072-PA"/>
    </source>
</evidence>